<feature type="transmembrane region" description="Helical" evidence="1">
    <location>
        <begin position="111"/>
        <end position="129"/>
    </location>
</feature>
<gene>
    <name evidence="2" type="ORF">J2S74_000017</name>
</gene>
<feature type="transmembrane region" description="Helical" evidence="1">
    <location>
        <begin position="7"/>
        <end position="25"/>
    </location>
</feature>
<accession>A0ABT9ZN43</accession>
<evidence type="ECO:0000313" key="2">
    <source>
        <dbReference type="EMBL" id="MDQ0252645.1"/>
    </source>
</evidence>
<dbReference type="EMBL" id="JAUSUG010000001">
    <property type="protein sequence ID" value="MDQ0252645.1"/>
    <property type="molecule type" value="Genomic_DNA"/>
</dbReference>
<keyword evidence="1" id="KW-1133">Transmembrane helix</keyword>
<keyword evidence="2" id="KW-0282">Flagellum</keyword>
<keyword evidence="3" id="KW-1185">Reference proteome</keyword>
<reference evidence="2 3" key="1">
    <citation type="submission" date="2023-07" db="EMBL/GenBank/DDBJ databases">
        <title>Genomic Encyclopedia of Type Strains, Phase IV (KMG-IV): sequencing the most valuable type-strain genomes for metagenomic binning, comparative biology and taxonomic classification.</title>
        <authorList>
            <person name="Goeker M."/>
        </authorList>
    </citation>
    <scope>NUCLEOTIDE SEQUENCE [LARGE SCALE GENOMIC DNA]</scope>
    <source>
        <strain evidence="2 3">DSM 9768</strain>
    </source>
</reference>
<evidence type="ECO:0000313" key="3">
    <source>
        <dbReference type="Proteomes" id="UP001230005"/>
    </source>
</evidence>
<keyword evidence="2" id="KW-0966">Cell projection</keyword>
<organism evidence="2 3">
    <name type="scientific">Evansella vedderi</name>
    <dbReference type="NCBI Taxonomy" id="38282"/>
    <lineage>
        <taxon>Bacteria</taxon>
        <taxon>Bacillati</taxon>
        <taxon>Bacillota</taxon>
        <taxon>Bacilli</taxon>
        <taxon>Bacillales</taxon>
        <taxon>Bacillaceae</taxon>
        <taxon>Evansella</taxon>
    </lineage>
</organism>
<dbReference type="Proteomes" id="UP001230005">
    <property type="component" value="Unassembled WGS sequence"/>
</dbReference>
<proteinExistence type="predicted"/>
<feature type="transmembrane region" description="Helical" evidence="1">
    <location>
        <begin position="65"/>
        <end position="90"/>
    </location>
</feature>
<keyword evidence="1" id="KW-0472">Membrane</keyword>
<dbReference type="RefSeq" id="WP_307320274.1">
    <property type="nucleotide sequence ID" value="NZ_JAUSUG010000001.1"/>
</dbReference>
<keyword evidence="2" id="KW-0969">Cilium</keyword>
<sequence>MEITNEIYIIIYCILLLWINISYLLDYKNIKKALEDISTDEELEIDPDHLSFLLFNLLFRFLRSWLFYILAILITGNIVVIIISAILFVVDLYQALFQYSLAHVKKSKLKLYHTIADTIFIVSFLIYYLL</sequence>
<keyword evidence="1" id="KW-0812">Transmembrane</keyword>
<evidence type="ECO:0000256" key="1">
    <source>
        <dbReference type="SAM" id="Phobius"/>
    </source>
</evidence>
<comment type="caution">
    <text evidence="2">The sequence shown here is derived from an EMBL/GenBank/DDBJ whole genome shotgun (WGS) entry which is preliminary data.</text>
</comment>
<name>A0ABT9ZN43_9BACI</name>
<protein>
    <submittedName>
        <fullName evidence="2">Flagellar biosynthesis protein FlhB</fullName>
    </submittedName>
</protein>